<protein>
    <submittedName>
        <fullName evidence="1">Uncharacterized protein</fullName>
    </submittedName>
</protein>
<evidence type="ECO:0000313" key="1">
    <source>
        <dbReference type="EMBL" id="VAW80308.1"/>
    </source>
</evidence>
<dbReference type="EMBL" id="UOFN01000126">
    <property type="protein sequence ID" value="VAW80308.1"/>
    <property type="molecule type" value="Genomic_DNA"/>
</dbReference>
<gene>
    <name evidence="1" type="ORF">MNBD_GAMMA15-1375</name>
</gene>
<feature type="non-terminal residue" evidence="1">
    <location>
        <position position="56"/>
    </location>
</feature>
<sequence length="56" mass="6073">MYAHNQRRPFVLAVMLAATFFGYGKTTYATPGESGPVAPLSPYFFVEGGDSGIDRL</sequence>
<dbReference type="AlphaFoldDB" id="A0A3B0YHB4"/>
<organism evidence="1">
    <name type="scientific">hydrothermal vent metagenome</name>
    <dbReference type="NCBI Taxonomy" id="652676"/>
    <lineage>
        <taxon>unclassified sequences</taxon>
        <taxon>metagenomes</taxon>
        <taxon>ecological metagenomes</taxon>
    </lineage>
</organism>
<accession>A0A3B0YHB4</accession>
<proteinExistence type="predicted"/>
<name>A0A3B0YHB4_9ZZZZ</name>
<reference evidence="1" key="1">
    <citation type="submission" date="2018-06" db="EMBL/GenBank/DDBJ databases">
        <authorList>
            <person name="Zhirakovskaya E."/>
        </authorList>
    </citation>
    <scope>NUCLEOTIDE SEQUENCE</scope>
</reference>